<dbReference type="GO" id="GO:0003723">
    <property type="term" value="F:RNA binding"/>
    <property type="evidence" value="ECO:0007669"/>
    <property type="project" value="InterPro"/>
</dbReference>
<protein>
    <submittedName>
        <fullName evidence="4">Similar to Saccharomyces cerevisiae YDR293C SSD1 Translational repressor with a role in cell wall polar growth and integrity</fullName>
    </submittedName>
</protein>
<feature type="compositionally biased region" description="Low complexity" evidence="2">
    <location>
        <begin position="1"/>
        <end position="12"/>
    </location>
</feature>
<dbReference type="InterPro" id="IPR041505">
    <property type="entry name" value="Dis3_CSD2"/>
</dbReference>
<evidence type="ECO:0000256" key="2">
    <source>
        <dbReference type="SAM" id="MobiDB-lite"/>
    </source>
</evidence>
<feature type="region of interest" description="Disordered" evidence="2">
    <location>
        <begin position="68"/>
        <end position="303"/>
    </location>
</feature>
<dbReference type="FunFam" id="2.40.50.700:FF:000002">
    <property type="entry name" value="Cell wall biogenesis protein"/>
    <property type="match status" value="1"/>
</dbReference>
<feature type="compositionally biased region" description="Low complexity" evidence="2">
    <location>
        <begin position="68"/>
        <end position="79"/>
    </location>
</feature>
<dbReference type="OrthoDB" id="372421at2759"/>
<gene>
    <name evidence="4" type="ORF">BN980_GECA03s03387g</name>
</gene>
<feature type="compositionally biased region" description="Low complexity" evidence="2">
    <location>
        <begin position="109"/>
        <end position="132"/>
    </location>
</feature>
<dbReference type="Pfam" id="PF17877">
    <property type="entry name" value="Dis3l2_C_term"/>
    <property type="match status" value="1"/>
</dbReference>
<feature type="region of interest" description="Disordered" evidence="2">
    <location>
        <begin position="1"/>
        <end position="29"/>
    </location>
</feature>
<comment type="similarity">
    <text evidence="1">Belongs to the RNR ribonuclease family.</text>
</comment>
<dbReference type="Gene3D" id="2.40.50.690">
    <property type="match status" value="1"/>
</dbReference>
<feature type="compositionally biased region" description="Polar residues" evidence="2">
    <location>
        <begin position="266"/>
        <end position="286"/>
    </location>
</feature>
<dbReference type="Gene3D" id="2.40.50.700">
    <property type="match status" value="1"/>
</dbReference>
<dbReference type="GO" id="GO:0000175">
    <property type="term" value="F:3'-5'-RNA exonuclease activity"/>
    <property type="evidence" value="ECO:0007669"/>
    <property type="project" value="TreeGrafter"/>
</dbReference>
<dbReference type="InterPro" id="IPR001900">
    <property type="entry name" value="RNase_II/R"/>
</dbReference>
<feature type="compositionally biased region" description="Polar residues" evidence="2">
    <location>
        <begin position="424"/>
        <end position="436"/>
    </location>
</feature>
<dbReference type="GO" id="GO:0000932">
    <property type="term" value="C:P-body"/>
    <property type="evidence" value="ECO:0007669"/>
    <property type="project" value="TreeGrafter"/>
</dbReference>
<proteinExistence type="inferred from homology"/>
<dbReference type="InterPro" id="IPR050180">
    <property type="entry name" value="RNR_Ribonuclease"/>
</dbReference>
<dbReference type="AlphaFoldDB" id="A0A0J9X5T2"/>
<dbReference type="PANTHER" id="PTHR23355:SF9">
    <property type="entry name" value="DIS3-LIKE EXONUCLEASE 2"/>
    <property type="match status" value="1"/>
</dbReference>
<dbReference type="Proteomes" id="UP000242525">
    <property type="component" value="Unassembled WGS sequence"/>
</dbReference>
<dbReference type="FunFam" id="2.40.50.690:FF:000001">
    <property type="entry name" value="Cell wall biogenesis protein"/>
    <property type="match status" value="1"/>
</dbReference>
<evidence type="ECO:0000259" key="3">
    <source>
        <dbReference type="SMART" id="SM00955"/>
    </source>
</evidence>
<organism evidence="4 5">
    <name type="scientific">Geotrichum candidum</name>
    <name type="common">Oospora lactis</name>
    <name type="synonym">Dipodascus geotrichum</name>
    <dbReference type="NCBI Taxonomy" id="1173061"/>
    <lineage>
        <taxon>Eukaryota</taxon>
        <taxon>Fungi</taxon>
        <taxon>Dikarya</taxon>
        <taxon>Ascomycota</taxon>
        <taxon>Saccharomycotina</taxon>
        <taxon>Dipodascomycetes</taxon>
        <taxon>Dipodascales</taxon>
        <taxon>Dipodascaceae</taxon>
        <taxon>Geotrichum</taxon>
    </lineage>
</organism>
<feature type="compositionally biased region" description="Basic residues" evidence="2">
    <location>
        <begin position="441"/>
        <end position="453"/>
    </location>
</feature>
<evidence type="ECO:0000256" key="1">
    <source>
        <dbReference type="ARBA" id="ARBA00005785"/>
    </source>
</evidence>
<dbReference type="STRING" id="1173061.A0A0J9X5T2"/>
<accession>A0A0J9X5T2</accession>
<sequence>MQQQSQSSGRQGRTARNLHIAHRRSPSELTPLIVEQLALQQQIEMLQAQHQQILAQHQQYAQAGLIPPQTNLLNPQQPQLQPPPPFITPYGQYSQPSTHRRVQSSIPPNHHSNSGGNNHQANASTSSSSGPSLGHNRRHSLALSEAKQAAAIAQAKRSNLSDTSSASPETPTSSTSDSKPNIPSFKFPSSPDKPADTSSTSSPVASPSRHGRSQSLQYQRSFTRNTSPQRSYQFPATNNTSASEQQQPQQQQQQDFSRSHQHNRSGSRNFDGNWRQSHQPQPSQDFLSAPFVPGHRSRGSYGNSVSSIQAYGMMNQPQFAPNGAPGNQQQRKSLFSPYLPQASLPALLAEGRLVSGILRVNKKNRSDAYVSTDGLLDADIFICGSKDRNRALEGDLVAVELLEVDEVWTSKKEKEEKKKRKDATINSVEDNRQPLSENGGLRRRGSLKQRPTQKKNDDVEVEGQSLLLVEEEALSDEVKPLYAGHVVAIIDRVPAQTFSGTLGLLRPSSQATKNKQDAERKDRGEGPSRPYQDKPKIVWFKPTDKRVPLIAIPTDQAPSDFVENHESYVDKIFTASIKRWPITSLHPFGTMGSLLGAAGDEDIEIEALLRDNNFPADIFSEQVLSSVPQSTSITEEDLGKRRNLNSEYVLGFAPKENLVEQAFHVTKIADDKVEIGIHVVDVSHYVEENSPLDHEARKRGTSVFLKQRTVNQFPDKFNEFVSFKAGRQSLALSVIFDIDPKTFIISDTWIGETIVTPSKIIPYSVGQSVLAKEESDVAVSQAEINYIHTLQAVSNKFRQQRLGLDEDDKAPVHALLNYVDDENVVVSSNIFEGTLIQQLFDEINIKVNTAVAQKLVATIGDKAFLRRHADPILQKIEAFTESVKNLNMEVDTATSATIQKSFLSTGDAGIRKGLEALLYKCMTRAKYFIAGKTDADNYGHYFFNVPVYTHFNAPLRRYADIVVHRQLKAIINGVPYDEDIEKLSTIADICNFKKDCAKNAQEQSIHLAVCQDIDKKTVATGQLVIDSIVIQVYESAFDVLIPEYGIEKRVHGDQLPLRKAEFDKATRLLELYWEGGIDSAMYVPDNEKNVKNAAAVTPVRRGRVRASSAASALAQESGGLESISKLSINKDKPSLDKSDAANYSETAGKVLAPYFENVIKREENGERVQEIRVLQHVPVLLSAELGNSIPCLTVRAVNPFTQ</sequence>
<dbReference type="Gene3D" id="2.40.50.140">
    <property type="entry name" value="Nucleic acid-binding proteins"/>
    <property type="match status" value="1"/>
</dbReference>
<dbReference type="PANTHER" id="PTHR23355">
    <property type="entry name" value="RIBONUCLEASE"/>
    <property type="match status" value="1"/>
</dbReference>
<dbReference type="Pfam" id="PF00773">
    <property type="entry name" value="RNB"/>
    <property type="match status" value="1"/>
</dbReference>
<feature type="domain" description="RNB" evidence="3">
    <location>
        <begin position="641"/>
        <end position="973"/>
    </location>
</feature>
<feature type="compositionally biased region" description="Low complexity" evidence="2">
    <location>
        <begin position="141"/>
        <end position="208"/>
    </location>
</feature>
<feature type="compositionally biased region" description="Basic and acidic residues" evidence="2">
    <location>
        <begin position="514"/>
        <end position="535"/>
    </location>
</feature>
<dbReference type="InterPro" id="IPR012340">
    <property type="entry name" value="NA-bd_OB-fold"/>
</dbReference>
<keyword evidence="5" id="KW-1185">Reference proteome</keyword>
<feature type="compositionally biased region" description="Low complexity" evidence="2">
    <location>
        <begin position="245"/>
        <end position="254"/>
    </location>
</feature>
<name>A0A0J9X5T2_GEOCN</name>
<feature type="compositionally biased region" description="Polar residues" evidence="2">
    <location>
        <begin position="91"/>
        <end position="107"/>
    </location>
</feature>
<dbReference type="EMBL" id="CCBN010000003">
    <property type="protein sequence ID" value="CDO52526.1"/>
    <property type="molecule type" value="Genomic_DNA"/>
</dbReference>
<evidence type="ECO:0000313" key="4">
    <source>
        <dbReference type="EMBL" id="CDO52526.1"/>
    </source>
</evidence>
<dbReference type="SMART" id="SM00955">
    <property type="entry name" value="RNB"/>
    <property type="match status" value="1"/>
</dbReference>
<feature type="region of interest" description="Disordered" evidence="2">
    <location>
        <begin position="504"/>
        <end position="535"/>
    </location>
</feature>
<reference evidence="4" key="1">
    <citation type="submission" date="2014-03" db="EMBL/GenBank/DDBJ databases">
        <authorList>
            <person name="Casaregola S."/>
        </authorList>
    </citation>
    <scope>NUCLEOTIDE SEQUENCE [LARGE SCALE GENOMIC DNA]</scope>
    <source>
        <strain evidence="4">CLIB 918</strain>
    </source>
</reference>
<dbReference type="SUPFAM" id="SSF50249">
    <property type="entry name" value="Nucleic acid-binding proteins"/>
    <property type="match status" value="2"/>
</dbReference>
<feature type="compositionally biased region" description="Polar residues" evidence="2">
    <location>
        <begin position="213"/>
        <end position="244"/>
    </location>
</feature>
<dbReference type="GO" id="GO:0006402">
    <property type="term" value="P:mRNA catabolic process"/>
    <property type="evidence" value="ECO:0007669"/>
    <property type="project" value="TreeGrafter"/>
</dbReference>
<evidence type="ECO:0000313" key="5">
    <source>
        <dbReference type="Proteomes" id="UP000242525"/>
    </source>
</evidence>
<dbReference type="InterPro" id="IPR041093">
    <property type="entry name" value="Dis3l2-like_C"/>
</dbReference>
<comment type="caution">
    <text evidence="4">The sequence shown here is derived from an EMBL/GenBank/DDBJ whole genome shotgun (WGS) entry which is preliminary data.</text>
</comment>
<feature type="region of interest" description="Disordered" evidence="2">
    <location>
        <begin position="411"/>
        <end position="460"/>
    </location>
</feature>
<dbReference type="Pfam" id="PF17849">
    <property type="entry name" value="OB_Dis3"/>
    <property type="match status" value="1"/>
</dbReference>